<dbReference type="HOGENOM" id="CLU_715797_0_0_1"/>
<name>W9J7D4_FUSOX</name>
<dbReference type="SUPFAM" id="SSF53474">
    <property type="entry name" value="alpha/beta-Hydrolases"/>
    <property type="match status" value="1"/>
</dbReference>
<organism evidence="1 2">
    <name type="scientific">Fusarium oxysporum NRRL 32931</name>
    <dbReference type="NCBI Taxonomy" id="660029"/>
    <lineage>
        <taxon>Eukaryota</taxon>
        <taxon>Fungi</taxon>
        <taxon>Dikarya</taxon>
        <taxon>Ascomycota</taxon>
        <taxon>Pezizomycotina</taxon>
        <taxon>Sordariomycetes</taxon>
        <taxon>Hypocreomycetidae</taxon>
        <taxon>Hypocreales</taxon>
        <taxon>Nectriaceae</taxon>
        <taxon>Fusarium</taxon>
        <taxon>Fusarium oxysporum species complex</taxon>
    </lineage>
</organism>
<dbReference type="EMBL" id="JH717839">
    <property type="protein sequence ID" value="EWZ02908.1"/>
    <property type="molecule type" value="Genomic_DNA"/>
</dbReference>
<dbReference type="Proteomes" id="UP000030753">
    <property type="component" value="Unassembled WGS sequence"/>
</dbReference>
<reference evidence="1 2" key="1">
    <citation type="submission" date="2011-06" db="EMBL/GenBank/DDBJ databases">
        <title>The Genome Sequence of Fusarium oxysporum FOSC 3-a.</title>
        <authorList>
            <consortium name="The Broad Institute Genome Sequencing Platform"/>
            <person name="Ma L.-J."/>
            <person name="Gale L.R."/>
            <person name="Schwartz D.C."/>
            <person name="Zhou S."/>
            <person name="Corby-Kistler H."/>
            <person name="Young S.K."/>
            <person name="Zeng Q."/>
            <person name="Gargeya S."/>
            <person name="Fitzgerald M."/>
            <person name="Haas B."/>
            <person name="Abouelleil A."/>
            <person name="Alvarado L."/>
            <person name="Arachchi H.M."/>
            <person name="Berlin A."/>
            <person name="Brown A."/>
            <person name="Chapman S.B."/>
            <person name="Chen Z."/>
            <person name="Dunbar C."/>
            <person name="Freedman E."/>
            <person name="Gearin G."/>
            <person name="Gellesch M."/>
            <person name="Goldberg J."/>
            <person name="Griggs A."/>
            <person name="Gujja S."/>
            <person name="Heiman D."/>
            <person name="Howarth C."/>
            <person name="Larson L."/>
            <person name="Lui A."/>
            <person name="MacDonald P.J.P."/>
            <person name="Mehta T."/>
            <person name="Montmayeur A."/>
            <person name="Murphy C."/>
            <person name="Neiman D."/>
            <person name="Pearson M."/>
            <person name="Priest M."/>
            <person name="Roberts A."/>
            <person name="Saif S."/>
            <person name="Shea T."/>
            <person name="Shenoy N."/>
            <person name="Sisk P."/>
            <person name="Stolte C."/>
            <person name="Sykes S."/>
            <person name="Wortman J."/>
            <person name="Nusbaum C."/>
            <person name="Birren B."/>
        </authorList>
    </citation>
    <scope>NUCLEOTIDE SEQUENCE [LARGE SCALE GENOMIC DNA]</scope>
    <source>
        <strain evidence="2">FOSC 3-a</strain>
    </source>
</reference>
<evidence type="ECO:0000313" key="2">
    <source>
        <dbReference type="Proteomes" id="UP000030753"/>
    </source>
</evidence>
<gene>
    <name evidence="1" type="ORF">FOYG_02118</name>
</gene>
<accession>W9J7D4</accession>
<proteinExistence type="predicted"/>
<dbReference type="Gene3D" id="3.40.50.1820">
    <property type="entry name" value="alpha/beta hydrolase"/>
    <property type="match status" value="1"/>
</dbReference>
<evidence type="ECO:0000313" key="1">
    <source>
        <dbReference type="EMBL" id="EWZ02908.1"/>
    </source>
</evidence>
<protein>
    <submittedName>
        <fullName evidence="1">Uncharacterized protein</fullName>
    </submittedName>
</protein>
<dbReference type="AlphaFoldDB" id="W9J7D4"/>
<sequence>MVFVAFFQPYLLDFYGDRGDYYGQMINGDNNGVPGSGAINDPEWNGMADPRWSPDSRQLVFWQTHTFSPSCGGANPLPCYPSKEQGGRNYRMYIATFTNRSPSPPAPVKEHSDTIPWGVPYVPGSQMTPTPGLVSGIYTLYGKASGEAKVNITWGKAPEIATVSVVYKNYSLDGKSFLNGNESVTGSVERLTDFSFDWYSDIRQTGAVKGTKKTSPSGYHAKIDVMIWATQPAVFHPVISLSGTLNTIPVWSLERHERRWKALLQHFGFDVTAVDALDQLRAVSQQELARATCLIEGTMGITGSPCDDGWFHSHPPSVSTISSPPARLKSYMVGNVADEAIIFRQVIADETYDTLKTSLLKFMQAFDMEAVLSLYDVGPDTPAEEL</sequence>
<dbReference type="InterPro" id="IPR029058">
    <property type="entry name" value="AB_hydrolase_fold"/>
</dbReference>